<accession>A0A0D9YDJ2</accession>
<keyword evidence="3" id="KW-1185">Reference proteome</keyword>
<evidence type="ECO:0000313" key="3">
    <source>
        <dbReference type="Proteomes" id="UP000026961"/>
    </source>
</evidence>
<evidence type="ECO:0000313" key="2">
    <source>
        <dbReference type="EnsemblPlants" id="OGLUM01G31340.1"/>
    </source>
</evidence>
<proteinExistence type="predicted"/>
<sequence length="86" mass="8868">MTTTAPLGVVSLLGGIVLALTSLSTKNFPHATVVIGGLLQCLRSSTSKVFDEAFAALVSFLALGATKLGNDDTLQSPYRVVDANCV</sequence>
<dbReference type="HOGENOM" id="CLU_162974_1_0_1"/>
<reference evidence="2" key="2">
    <citation type="submission" date="2015-04" db="UniProtKB">
        <authorList>
            <consortium name="EnsemblPlants"/>
        </authorList>
    </citation>
    <scope>IDENTIFICATION</scope>
</reference>
<reference evidence="2" key="3">
    <citation type="submission" date="2018-05" db="EMBL/GenBank/DDBJ databases">
        <title>OgluRS3 (Oryza glumaepatula Reference Sequence Version 3).</title>
        <authorList>
            <person name="Zhang J."/>
            <person name="Kudrna D."/>
            <person name="Lee S."/>
            <person name="Talag J."/>
            <person name="Welchert J."/>
            <person name="Wing R.A."/>
        </authorList>
    </citation>
    <scope>NUCLEOTIDE SEQUENCE [LARGE SCALE GENOMIC DNA]</scope>
</reference>
<feature type="signal peptide" evidence="1">
    <location>
        <begin position="1"/>
        <end position="19"/>
    </location>
</feature>
<dbReference type="AlphaFoldDB" id="A0A0D9YDJ2"/>
<protein>
    <recommendedName>
        <fullName evidence="4">SLC26A/SulP transporter domain-containing protein</fullName>
    </recommendedName>
</protein>
<organism evidence="2">
    <name type="scientific">Oryza glumipatula</name>
    <dbReference type="NCBI Taxonomy" id="40148"/>
    <lineage>
        <taxon>Eukaryota</taxon>
        <taxon>Viridiplantae</taxon>
        <taxon>Streptophyta</taxon>
        <taxon>Embryophyta</taxon>
        <taxon>Tracheophyta</taxon>
        <taxon>Spermatophyta</taxon>
        <taxon>Magnoliopsida</taxon>
        <taxon>Liliopsida</taxon>
        <taxon>Poales</taxon>
        <taxon>Poaceae</taxon>
        <taxon>BOP clade</taxon>
        <taxon>Oryzoideae</taxon>
        <taxon>Oryzeae</taxon>
        <taxon>Oryzinae</taxon>
        <taxon>Oryza</taxon>
    </lineage>
</organism>
<evidence type="ECO:0000256" key="1">
    <source>
        <dbReference type="SAM" id="SignalP"/>
    </source>
</evidence>
<reference evidence="2" key="1">
    <citation type="submission" date="2013-08" db="EMBL/GenBank/DDBJ databases">
        <title>Oryza genome evolution.</title>
        <authorList>
            <person name="Wing R.A."/>
            <person name="Panaud O."/>
            <person name="Oliveira A.C."/>
        </authorList>
    </citation>
    <scope>NUCLEOTIDE SEQUENCE</scope>
</reference>
<feature type="chain" id="PRO_5002350998" description="SLC26A/SulP transporter domain-containing protein" evidence="1">
    <location>
        <begin position="20"/>
        <end position="86"/>
    </location>
</feature>
<dbReference type="EnsemblPlants" id="OGLUM01G31340.1">
    <property type="protein sequence ID" value="OGLUM01G31340.1"/>
    <property type="gene ID" value="OGLUM01G31340"/>
</dbReference>
<keyword evidence="1" id="KW-0732">Signal</keyword>
<dbReference type="Proteomes" id="UP000026961">
    <property type="component" value="Chromosome 1"/>
</dbReference>
<evidence type="ECO:0008006" key="4">
    <source>
        <dbReference type="Google" id="ProtNLM"/>
    </source>
</evidence>
<dbReference type="Gramene" id="OGLUM01G31340.1">
    <property type="protein sequence ID" value="OGLUM01G31340.1"/>
    <property type="gene ID" value="OGLUM01G31340"/>
</dbReference>
<name>A0A0D9YDJ2_9ORYZ</name>